<evidence type="ECO:0000256" key="1">
    <source>
        <dbReference type="ARBA" id="ARBA00022729"/>
    </source>
</evidence>
<organism evidence="4 5">
    <name type="scientific">Micavibrio aeruginosavorus</name>
    <dbReference type="NCBI Taxonomy" id="349221"/>
    <lineage>
        <taxon>Bacteria</taxon>
        <taxon>Pseudomonadati</taxon>
        <taxon>Bdellovibrionota</taxon>
        <taxon>Bdellovibrionia</taxon>
        <taxon>Bdellovibrionales</taxon>
        <taxon>Pseudobdellovibrionaceae</taxon>
        <taxon>Micavibrio</taxon>
    </lineage>
</organism>
<gene>
    <name evidence="4" type="ORF">DI586_05435</name>
</gene>
<evidence type="ECO:0000259" key="3">
    <source>
        <dbReference type="Pfam" id="PF13505"/>
    </source>
</evidence>
<sequence length="196" mass="21488">MKKLLMLGTCLIAVAATPAKAETYTDNREGSLSSLSGLYAGAYGGYDWTDADVSGAGNVQGFDYGVFAGYKIDYILDKTVNRLGLGLNGAVEGFYGWSEADDGDFDKENEWGVSFRPGLSFINEYAHGLNPYGIFGWRRTEFEGTDLDGFELGIGTEFVAYGNFGVRLDYSHTFYEDDNGLDPDSNDLRLGLAYHF</sequence>
<dbReference type="SUPFAM" id="SSF56925">
    <property type="entry name" value="OMPA-like"/>
    <property type="match status" value="1"/>
</dbReference>
<dbReference type="EMBL" id="QFOT01000046">
    <property type="protein sequence ID" value="PZP55894.1"/>
    <property type="molecule type" value="Genomic_DNA"/>
</dbReference>
<feature type="signal peptide" evidence="2">
    <location>
        <begin position="1"/>
        <end position="21"/>
    </location>
</feature>
<evidence type="ECO:0000313" key="5">
    <source>
        <dbReference type="Proteomes" id="UP000249739"/>
    </source>
</evidence>
<accession>A0A2W5FNE8</accession>
<proteinExistence type="predicted"/>
<reference evidence="4 5" key="1">
    <citation type="submission" date="2017-08" db="EMBL/GenBank/DDBJ databases">
        <title>Infants hospitalized years apart are colonized by the same room-sourced microbial strains.</title>
        <authorList>
            <person name="Brooks B."/>
            <person name="Olm M.R."/>
            <person name="Firek B.A."/>
            <person name="Baker R."/>
            <person name="Thomas B.C."/>
            <person name="Morowitz M.J."/>
            <person name="Banfield J.F."/>
        </authorList>
    </citation>
    <scope>NUCLEOTIDE SEQUENCE [LARGE SCALE GENOMIC DNA]</scope>
    <source>
        <strain evidence="4">S2_006_000_R2_64</strain>
    </source>
</reference>
<dbReference type="Proteomes" id="UP000249739">
    <property type="component" value="Unassembled WGS sequence"/>
</dbReference>
<keyword evidence="1 2" id="KW-0732">Signal</keyword>
<comment type="caution">
    <text evidence="4">The sequence shown here is derived from an EMBL/GenBank/DDBJ whole genome shotgun (WGS) entry which is preliminary data.</text>
</comment>
<dbReference type="Pfam" id="PF13505">
    <property type="entry name" value="OMP_b-brl"/>
    <property type="match status" value="1"/>
</dbReference>
<name>A0A2W5FNE8_9BACT</name>
<feature type="chain" id="PRO_5015990681" description="Outer membrane protein beta-barrel domain-containing protein" evidence="2">
    <location>
        <begin position="22"/>
        <end position="196"/>
    </location>
</feature>
<protein>
    <recommendedName>
        <fullName evidence="3">Outer membrane protein beta-barrel domain-containing protein</fullName>
    </recommendedName>
</protein>
<dbReference type="InterPro" id="IPR027385">
    <property type="entry name" value="Beta-barrel_OMP"/>
</dbReference>
<evidence type="ECO:0000256" key="2">
    <source>
        <dbReference type="SAM" id="SignalP"/>
    </source>
</evidence>
<feature type="domain" description="Outer membrane protein beta-barrel" evidence="3">
    <location>
        <begin position="10"/>
        <end position="196"/>
    </location>
</feature>
<dbReference type="AlphaFoldDB" id="A0A2W5FNE8"/>
<evidence type="ECO:0000313" key="4">
    <source>
        <dbReference type="EMBL" id="PZP55894.1"/>
    </source>
</evidence>
<dbReference type="InterPro" id="IPR011250">
    <property type="entry name" value="OMP/PagP_B-barrel"/>
</dbReference>